<evidence type="ECO:0000313" key="4">
    <source>
        <dbReference type="EMBL" id="ETW00925.1"/>
    </source>
</evidence>
<organism evidence="4">
    <name type="scientific">Aphanomyces invadans</name>
    <dbReference type="NCBI Taxonomy" id="157072"/>
    <lineage>
        <taxon>Eukaryota</taxon>
        <taxon>Sar</taxon>
        <taxon>Stramenopiles</taxon>
        <taxon>Oomycota</taxon>
        <taxon>Saprolegniomycetes</taxon>
        <taxon>Saprolegniales</taxon>
        <taxon>Verrucalvaceae</taxon>
        <taxon>Aphanomyces</taxon>
    </lineage>
</organism>
<name>A0A024U3Z6_9STRA</name>
<dbReference type="eggNOG" id="KOG4177">
    <property type="taxonomic scope" value="Eukaryota"/>
</dbReference>
<proteinExistence type="predicted"/>
<evidence type="ECO:0000256" key="3">
    <source>
        <dbReference type="PROSITE-ProRule" id="PRU00023"/>
    </source>
</evidence>
<sequence length="169" mass="18229">MMAWFRSKEQNMFIAAKNGDLAGVQMYLDRGANIEWKNTGWVGETALYAASKRGHVAVVNELLRRGANIHATTDKRHFMRSDALDCDAWTPLHAAAHSGHVAVIECLLDAGADPTRETLDCSTARSLAVEEKHTAVVDALDKRLGNPSGAVVDGAQDCVPSSVELTLEG</sequence>
<dbReference type="PROSITE" id="PS50088">
    <property type="entry name" value="ANK_REPEAT"/>
    <property type="match status" value="2"/>
</dbReference>
<dbReference type="EMBL" id="KI913963">
    <property type="protein sequence ID" value="ETW00925.1"/>
    <property type="molecule type" value="Genomic_DNA"/>
</dbReference>
<dbReference type="RefSeq" id="XP_008869923.1">
    <property type="nucleotide sequence ID" value="XM_008871701.1"/>
</dbReference>
<feature type="repeat" description="ANK" evidence="3">
    <location>
        <begin position="87"/>
        <end position="119"/>
    </location>
</feature>
<dbReference type="PANTHER" id="PTHR24198:SF165">
    <property type="entry name" value="ANKYRIN REPEAT-CONTAINING PROTEIN-RELATED"/>
    <property type="match status" value="1"/>
</dbReference>
<evidence type="ECO:0000256" key="2">
    <source>
        <dbReference type="ARBA" id="ARBA00023043"/>
    </source>
</evidence>
<dbReference type="STRING" id="157072.A0A024U3Z6"/>
<dbReference type="Pfam" id="PF12796">
    <property type="entry name" value="Ank_2"/>
    <property type="match status" value="1"/>
</dbReference>
<dbReference type="PRINTS" id="PR01415">
    <property type="entry name" value="ANKYRIN"/>
</dbReference>
<dbReference type="PANTHER" id="PTHR24198">
    <property type="entry name" value="ANKYRIN REPEAT AND PROTEIN KINASE DOMAIN-CONTAINING PROTEIN"/>
    <property type="match status" value="1"/>
</dbReference>
<keyword evidence="1" id="KW-0677">Repeat</keyword>
<dbReference type="AlphaFoldDB" id="A0A024U3Z6"/>
<dbReference type="GeneID" id="20083631"/>
<dbReference type="Gene3D" id="1.25.40.20">
    <property type="entry name" value="Ankyrin repeat-containing domain"/>
    <property type="match status" value="2"/>
</dbReference>
<dbReference type="OrthoDB" id="158567at2759"/>
<dbReference type="PROSITE" id="PS50297">
    <property type="entry name" value="ANK_REP_REGION"/>
    <property type="match status" value="2"/>
</dbReference>
<accession>A0A024U3Z6</accession>
<gene>
    <name evidence="4" type="ORF">H310_06581</name>
</gene>
<dbReference type="InterPro" id="IPR036770">
    <property type="entry name" value="Ankyrin_rpt-contain_sf"/>
</dbReference>
<dbReference type="SUPFAM" id="SSF48403">
    <property type="entry name" value="Ankyrin repeat"/>
    <property type="match status" value="1"/>
</dbReference>
<protein>
    <submittedName>
        <fullName evidence="4">Uncharacterized protein</fullName>
    </submittedName>
</protein>
<dbReference type="VEuPathDB" id="FungiDB:H310_06581"/>
<dbReference type="InterPro" id="IPR002110">
    <property type="entry name" value="Ankyrin_rpt"/>
</dbReference>
<reference evidence="4" key="1">
    <citation type="submission" date="2013-12" db="EMBL/GenBank/DDBJ databases">
        <title>The Genome Sequence of Aphanomyces invadans NJM9701.</title>
        <authorList>
            <consortium name="The Broad Institute Genomics Platform"/>
            <person name="Russ C."/>
            <person name="Tyler B."/>
            <person name="van West P."/>
            <person name="Dieguez-Uribeondo J."/>
            <person name="Young S.K."/>
            <person name="Zeng Q."/>
            <person name="Gargeya S."/>
            <person name="Fitzgerald M."/>
            <person name="Abouelleil A."/>
            <person name="Alvarado L."/>
            <person name="Chapman S.B."/>
            <person name="Gainer-Dewar J."/>
            <person name="Goldberg J."/>
            <person name="Griggs A."/>
            <person name="Gujja S."/>
            <person name="Hansen M."/>
            <person name="Howarth C."/>
            <person name="Imamovic A."/>
            <person name="Ireland A."/>
            <person name="Larimer J."/>
            <person name="McCowan C."/>
            <person name="Murphy C."/>
            <person name="Pearson M."/>
            <person name="Poon T.W."/>
            <person name="Priest M."/>
            <person name="Roberts A."/>
            <person name="Saif S."/>
            <person name="Shea T."/>
            <person name="Sykes S."/>
            <person name="Wortman J."/>
            <person name="Nusbaum C."/>
            <person name="Birren B."/>
        </authorList>
    </citation>
    <scope>NUCLEOTIDE SEQUENCE [LARGE SCALE GENOMIC DNA]</scope>
    <source>
        <strain evidence="4">NJM9701</strain>
    </source>
</reference>
<feature type="repeat" description="ANK" evidence="3">
    <location>
        <begin position="42"/>
        <end position="74"/>
    </location>
</feature>
<evidence type="ECO:0000256" key="1">
    <source>
        <dbReference type="ARBA" id="ARBA00022737"/>
    </source>
</evidence>
<keyword evidence="2 3" id="KW-0040">ANK repeat</keyword>
<dbReference type="SMART" id="SM00248">
    <property type="entry name" value="ANK"/>
    <property type="match status" value="4"/>
</dbReference>